<evidence type="ECO:0000256" key="1">
    <source>
        <dbReference type="SAM" id="MobiDB-lite"/>
    </source>
</evidence>
<feature type="region of interest" description="Disordered" evidence="1">
    <location>
        <begin position="37"/>
        <end position="61"/>
    </location>
</feature>
<dbReference type="EMBL" id="NCKW01011122">
    <property type="protein sequence ID" value="POM64352.1"/>
    <property type="molecule type" value="Genomic_DNA"/>
</dbReference>
<protein>
    <recommendedName>
        <fullName evidence="4">No apical meristem-associated C-terminal domain-containing protein</fullName>
    </recommendedName>
</protein>
<dbReference type="Proteomes" id="UP000237271">
    <property type="component" value="Unassembled WGS sequence"/>
</dbReference>
<feature type="compositionally biased region" description="Basic residues" evidence="1">
    <location>
        <begin position="37"/>
        <end position="48"/>
    </location>
</feature>
<gene>
    <name evidence="2" type="ORF">PHPALM_20127</name>
</gene>
<organism evidence="2 3">
    <name type="scientific">Phytophthora palmivora</name>
    <dbReference type="NCBI Taxonomy" id="4796"/>
    <lineage>
        <taxon>Eukaryota</taxon>
        <taxon>Sar</taxon>
        <taxon>Stramenopiles</taxon>
        <taxon>Oomycota</taxon>
        <taxon>Peronosporomycetes</taxon>
        <taxon>Peronosporales</taxon>
        <taxon>Peronosporaceae</taxon>
        <taxon>Phytophthora</taxon>
    </lineage>
</organism>
<keyword evidence="3" id="KW-1185">Reference proteome</keyword>
<sequence length="80" mass="9288">MYVQNASKLFLERSQQPFEFTEVWKLLRTKPKWTSKLMKRAASSKKRKAEGNTALKAVKKNTLRGENSMSADLHMRFVLA</sequence>
<evidence type="ECO:0000313" key="2">
    <source>
        <dbReference type="EMBL" id="POM64352.1"/>
    </source>
</evidence>
<reference evidence="2 3" key="1">
    <citation type="journal article" date="2017" name="Genome Biol. Evol.">
        <title>Phytophthora megakarya and P. palmivora, closely related causal agents of cacao black pod rot, underwent increases in genome sizes and gene numbers by different mechanisms.</title>
        <authorList>
            <person name="Ali S.S."/>
            <person name="Shao J."/>
            <person name="Lary D.J."/>
            <person name="Kronmiller B."/>
            <person name="Shen D."/>
            <person name="Strem M.D."/>
            <person name="Amoako-Attah I."/>
            <person name="Akrofi A.Y."/>
            <person name="Begoude B.A."/>
            <person name="Ten Hoopen G.M."/>
            <person name="Coulibaly K."/>
            <person name="Kebe B.I."/>
            <person name="Melnick R.L."/>
            <person name="Guiltinan M.J."/>
            <person name="Tyler B.M."/>
            <person name="Meinhardt L.W."/>
            <person name="Bailey B.A."/>
        </authorList>
    </citation>
    <scope>NUCLEOTIDE SEQUENCE [LARGE SCALE GENOMIC DNA]</scope>
    <source>
        <strain evidence="3">sbr112.9</strain>
    </source>
</reference>
<dbReference type="AlphaFoldDB" id="A0A2P4XFP0"/>
<evidence type="ECO:0000313" key="3">
    <source>
        <dbReference type="Proteomes" id="UP000237271"/>
    </source>
</evidence>
<comment type="caution">
    <text evidence="2">The sequence shown here is derived from an EMBL/GenBank/DDBJ whole genome shotgun (WGS) entry which is preliminary data.</text>
</comment>
<evidence type="ECO:0008006" key="4">
    <source>
        <dbReference type="Google" id="ProtNLM"/>
    </source>
</evidence>
<name>A0A2P4XFP0_9STRA</name>
<proteinExistence type="predicted"/>
<accession>A0A2P4XFP0</accession>